<evidence type="ECO:0000256" key="5">
    <source>
        <dbReference type="ARBA" id="ARBA00022801"/>
    </source>
</evidence>
<comment type="caution">
    <text evidence="8">The sequence shown here is derived from an EMBL/GenBank/DDBJ whole genome shotgun (WGS) entry which is preliminary data.</text>
</comment>
<dbReference type="PRINTS" id="PR00727">
    <property type="entry name" value="LEADERPTASE"/>
</dbReference>
<reference evidence="8 9" key="1">
    <citation type="submission" date="2022-11" db="EMBL/GenBank/DDBJ databases">
        <title>Minimal conservation of predation-associated metabolite biosynthetic gene clusters underscores biosynthetic potential of Myxococcota including descriptions for ten novel species: Archangium lansinium sp. nov., Myxococcus landrumus sp. nov., Nannocystis bai.</title>
        <authorList>
            <person name="Ahearne A."/>
            <person name="Stevens C."/>
            <person name="Phillips K."/>
        </authorList>
    </citation>
    <scope>NUCLEOTIDE SEQUENCE [LARGE SCALE GENOMIC DNA]</scope>
    <source>
        <strain evidence="8 9">MIWBW</strain>
    </source>
</reference>
<comment type="caution">
    <text evidence="6">Lacks conserved residue(s) required for the propagation of feature annotation.</text>
</comment>
<dbReference type="EC" id="3.4.21.89" evidence="3 6"/>
<dbReference type="PROSITE" id="PS00761">
    <property type="entry name" value="SPASE_I_3"/>
    <property type="match status" value="1"/>
</dbReference>
<feature type="transmembrane region" description="Helical" evidence="6">
    <location>
        <begin position="50"/>
        <end position="73"/>
    </location>
</feature>
<evidence type="ECO:0000259" key="7">
    <source>
        <dbReference type="Pfam" id="PF10502"/>
    </source>
</evidence>
<dbReference type="Pfam" id="PF10502">
    <property type="entry name" value="Peptidase_S26"/>
    <property type="match status" value="1"/>
</dbReference>
<keyword evidence="6" id="KW-0472">Membrane</keyword>
<sequence length="313" mass="34074">MSTPAPKVSRWRRFLAVVLSISPGSGHVLLGRWWRGGAWMGAVLLMQASLPLTGFPGFVLMLGMFVGSAVDAARLPPREEGVPKVGWVLLGLVCWWFVIGNVGRATRWVLAEPFSMSSSVMSPTLQVGDQFYTDKTVGDPLRWRALERGEVIVFKAPPQPGQNFVMRAVALAGESVMIRGGQLHLGGKPVVRTPLGGCEGLGLERTGSACRRYEETLGGHGYEVLLEESPGAWSFDFPSANGACPRGMETRGDGCVVPEGHVFVLGDNRENSFDSRSWGPLPVGEVVSAVRFIHFSWTPESGVRWERLGTRVR</sequence>
<evidence type="ECO:0000256" key="1">
    <source>
        <dbReference type="ARBA" id="ARBA00000677"/>
    </source>
</evidence>
<dbReference type="InterPro" id="IPR019758">
    <property type="entry name" value="Pept_S26A_signal_pept_1_CS"/>
</dbReference>
<evidence type="ECO:0000256" key="6">
    <source>
        <dbReference type="RuleBase" id="RU362042"/>
    </source>
</evidence>
<name>A0ABT3ZWG5_9BACT</name>
<dbReference type="SUPFAM" id="SSF51306">
    <property type="entry name" value="LexA/Signal peptidase"/>
    <property type="match status" value="1"/>
</dbReference>
<keyword evidence="9" id="KW-1185">Reference proteome</keyword>
<evidence type="ECO:0000313" key="8">
    <source>
        <dbReference type="EMBL" id="MCY1073399.1"/>
    </source>
</evidence>
<evidence type="ECO:0000313" key="9">
    <source>
        <dbReference type="Proteomes" id="UP001207654"/>
    </source>
</evidence>
<comment type="similarity">
    <text evidence="2 6">Belongs to the peptidase S26 family.</text>
</comment>
<dbReference type="InterPro" id="IPR019533">
    <property type="entry name" value="Peptidase_S26"/>
</dbReference>
<protein>
    <recommendedName>
        <fullName evidence="4 6">Signal peptidase I</fullName>
        <ecNumber evidence="3 6">3.4.21.89</ecNumber>
    </recommendedName>
</protein>
<dbReference type="PANTHER" id="PTHR43390">
    <property type="entry name" value="SIGNAL PEPTIDASE I"/>
    <property type="match status" value="1"/>
</dbReference>
<proteinExistence type="inferred from homology"/>
<dbReference type="EMBL" id="JAPNKA010000001">
    <property type="protein sequence ID" value="MCY1073399.1"/>
    <property type="molecule type" value="Genomic_DNA"/>
</dbReference>
<organism evidence="8 9">
    <name type="scientific">Archangium lansingense</name>
    <dbReference type="NCBI Taxonomy" id="2995310"/>
    <lineage>
        <taxon>Bacteria</taxon>
        <taxon>Pseudomonadati</taxon>
        <taxon>Myxococcota</taxon>
        <taxon>Myxococcia</taxon>
        <taxon>Myxococcales</taxon>
        <taxon>Cystobacterineae</taxon>
        <taxon>Archangiaceae</taxon>
        <taxon>Archangium</taxon>
    </lineage>
</organism>
<dbReference type="NCBIfam" id="TIGR02227">
    <property type="entry name" value="sigpep_I_bact"/>
    <property type="match status" value="1"/>
</dbReference>
<evidence type="ECO:0000256" key="2">
    <source>
        <dbReference type="ARBA" id="ARBA00009370"/>
    </source>
</evidence>
<comment type="subcellular location">
    <subcellularLocation>
        <location evidence="6">Membrane</location>
        <topology evidence="6">Single-pass type II membrane protein</topology>
    </subcellularLocation>
</comment>
<feature type="transmembrane region" description="Helical" evidence="6">
    <location>
        <begin position="85"/>
        <end position="103"/>
    </location>
</feature>
<dbReference type="Proteomes" id="UP001207654">
    <property type="component" value="Unassembled WGS sequence"/>
</dbReference>
<evidence type="ECO:0000256" key="3">
    <source>
        <dbReference type="ARBA" id="ARBA00013208"/>
    </source>
</evidence>
<keyword evidence="5 6" id="KW-0378">Hydrolase</keyword>
<feature type="domain" description="Peptidase S26" evidence="7">
    <location>
        <begin position="97"/>
        <end position="294"/>
    </location>
</feature>
<accession>A0ABT3ZWG5</accession>
<dbReference type="InterPro" id="IPR000223">
    <property type="entry name" value="Pept_S26A_signal_pept_1"/>
</dbReference>
<keyword evidence="6" id="KW-0645">Protease</keyword>
<dbReference type="CDD" id="cd06530">
    <property type="entry name" value="S26_SPase_I"/>
    <property type="match status" value="1"/>
</dbReference>
<keyword evidence="6" id="KW-1133">Transmembrane helix</keyword>
<dbReference type="RefSeq" id="WP_267532407.1">
    <property type="nucleotide sequence ID" value="NZ_JAPNKA010000001.1"/>
</dbReference>
<dbReference type="PANTHER" id="PTHR43390:SF1">
    <property type="entry name" value="CHLOROPLAST PROCESSING PEPTIDASE"/>
    <property type="match status" value="1"/>
</dbReference>
<comment type="catalytic activity">
    <reaction evidence="1 6">
        <text>Cleavage of hydrophobic, N-terminal signal or leader sequences from secreted and periplasmic proteins.</text>
        <dbReference type="EC" id="3.4.21.89"/>
    </reaction>
</comment>
<dbReference type="InterPro" id="IPR036286">
    <property type="entry name" value="LexA/Signal_pep-like_sf"/>
</dbReference>
<evidence type="ECO:0000256" key="4">
    <source>
        <dbReference type="ARBA" id="ARBA00019232"/>
    </source>
</evidence>
<dbReference type="Gene3D" id="2.10.109.10">
    <property type="entry name" value="Umud Fragment, subunit A"/>
    <property type="match status" value="1"/>
</dbReference>
<keyword evidence="6" id="KW-0812">Transmembrane</keyword>
<gene>
    <name evidence="8" type="primary">lepB</name>
    <name evidence="8" type="ORF">OV287_02790</name>
</gene>
<dbReference type="GO" id="GO:0009003">
    <property type="term" value="F:signal peptidase activity"/>
    <property type="evidence" value="ECO:0007669"/>
    <property type="project" value="UniProtKB-EC"/>
</dbReference>